<proteinExistence type="predicted"/>
<dbReference type="AlphaFoldDB" id="A0A4Q9DYU8"/>
<gene>
    <name evidence="1" type="ORF">EYB31_04170</name>
</gene>
<accession>A0A4Q9DYU8</accession>
<dbReference type="OrthoDB" id="370799at2"/>
<organism evidence="1 2">
    <name type="scientific">Paenibacillus thalictri</name>
    <dbReference type="NCBI Taxonomy" id="2527873"/>
    <lineage>
        <taxon>Bacteria</taxon>
        <taxon>Bacillati</taxon>
        <taxon>Bacillota</taxon>
        <taxon>Bacilli</taxon>
        <taxon>Bacillales</taxon>
        <taxon>Paenibacillaceae</taxon>
        <taxon>Paenibacillus</taxon>
    </lineage>
</organism>
<name>A0A4Q9DYU8_9BACL</name>
<evidence type="ECO:0000313" key="1">
    <source>
        <dbReference type="EMBL" id="TBL81290.1"/>
    </source>
</evidence>
<dbReference type="Proteomes" id="UP000293142">
    <property type="component" value="Unassembled WGS sequence"/>
</dbReference>
<dbReference type="RefSeq" id="WP_131012001.1">
    <property type="nucleotide sequence ID" value="NZ_SIRE01000003.1"/>
</dbReference>
<protein>
    <submittedName>
        <fullName evidence="1">Uncharacterized protein</fullName>
    </submittedName>
</protein>
<keyword evidence="2" id="KW-1185">Reference proteome</keyword>
<evidence type="ECO:0000313" key="2">
    <source>
        <dbReference type="Proteomes" id="UP000293142"/>
    </source>
</evidence>
<sequence>MPEAPGALQSIVNKLLAHEPELYPTEEWDELLDIKIARIAFADVSAAQRPFLMAVKAGLHLWNDSLDASHTLSQELHSKEGSYWHGMMHRMEGDYSNAKYWFHQVGSHPNFSRLFSKLRERQETAIGTVGHDGLRAKLEQLLTADSWNPYLFIDIVELQVTTAHDTAAESVLKRIQSLELKLLLQSCSEQAGGGISLEFS</sequence>
<comment type="caution">
    <text evidence="1">The sequence shown here is derived from an EMBL/GenBank/DDBJ whole genome shotgun (WGS) entry which is preliminary data.</text>
</comment>
<reference evidence="1 2" key="1">
    <citation type="submission" date="2019-02" db="EMBL/GenBank/DDBJ databases">
        <title>Paenibacillus sp. nov., isolated from surface-sterilized tissue of Thalictrum simplex L.</title>
        <authorList>
            <person name="Tuo L."/>
        </authorList>
    </citation>
    <scope>NUCLEOTIDE SEQUENCE [LARGE SCALE GENOMIC DNA]</scope>
    <source>
        <strain evidence="1 2">N2SHLJ1</strain>
    </source>
</reference>
<dbReference type="EMBL" id="SIRE01000003">
    <property type="protein sequence ID" value="TBL81290.1"/>
    <property type="molecule type" value="Genomic_DNA"/>
</dbReference>